<organism evidence="1 2">
    <name type="scientific">Roseibium aggregatum</name>
    <dbReference type="NCBI Taxonomy" id="187304"/>
    <lineage>
        <taxon>Bacteria</taxon>
        <taxon>Pseudomonadati</taxon>
        <taxon>Pseudomonadota</taxon>
        <taxon>Alphaproteobacteria</taxon>
        <taxon>Hyphomicrobiales</taxon>
        <taxon>Stappiaceae</taxon>
        <taxon>Roseibium</taxon>
    </lineage>
</organism>
<dbReference type="RefSeq" id="WP_055658965.1">
    <property type="nucleotide sequence ID" value="NZ_CXST01000002.1"/>
</dbReference>
<evidence type="ECO:0000313" key="1">
    <source>
        <dbReference type="EMBL" id="CTQ45744.1"/>
    </source>
</evidence>
<gene>
    <name evidence="1" type="ORF">LAL4801_04199</name>
</gene>
<dbReference type="EMBL" id="CXST01000002">
    <property type="protein sequence ID" value="CTQ45744.1"/>
    <property type="molecule type" value="Genomic_DNA"/>
</dbReference>
<sequence>MSNLPIPEDAAACIRQLSTWATRYADLVDILSGRGVLREETTEFMASVARADIRDAEALLARSSVN</sequence>
<evidence type="ECO:0000313" key="2">
    <source>
        <dbReference type="Proteomes" id="UP000048926"/>
    </source>
</evidence>
<name>A0A0M6Y7Q4_9HYPH</name>
<dbReference type="Proteomes" id="UP000048926">
    <property type="component" value="Unassembled WGS sequence"/>
</dbReference>
<accession>A0A0M6Y7Q4</accession>
<protein>
    <submittedName>
        <fullName evidence="1">Uncharacterized protein</fullName>
    </submittedName>
</protein>
<reference evidence="2" key="1">
    <citation type="submission" date="2015-07" db="EMBL/GenBank/DDBJ databases">
        <authorList>
            <person name="Rodrigo-Torres Lidia"/>
            <person name="Arahal R.David."/>
        </authorList>
    </citation>
    <scope>NUCLEOTIDE SEQUENCE [LARGE SCALE GENOMIC DNA]</scope>
    <source>
        <strain evidence="2">CECT 4801</strain>
    </source>
</reference>
<keyword evidence="2" id="KW-1185">Reference proteome</keyword>
<proteinExistence type="predicted"/>
<dbReference type="AlphaFoldDB" id="A0A0M6Y7Q4"/>